<evidence type="ECO:0000256" key="1">
    <source>
        <dbReference type="ARBA" id="ARBA00004651"/>
    </source>
</evidence>
<keyword evidence="2" id="KW-1003">Cell membrane</keyword>
<evidence type="ECO:0000313" key="13">
    <source>
        <dbReference type="Proteomes" id="UP001595967"/>
    </source>
</evidence>
<dbReference type="SMART" id="SM00283">
    <property type="entry name" value="MA"/>
    <property type="match status" value="1"/>
</dbReference>
<dbReference type="Proteomes" id="UP001595967">
    <property type="component" value="Unassembled WGS sequence"/>
</dbReference>
<dbReference type="InterPro" id="IPR033480">
    <property type="entry name" value="sCache_2"/>
</dbReference>
<evidence type="ECO:0000256" key="3">
    <source>
        <dbReference type="ARBA" id="ARBA00022481"/>
    </source>
</evidence>
<accession>A0ABV9GTH4</accession>
<keyword evidence="6 10" id="KW-0472">Membrane</keyword>
<dbReference type="Gene3D" id="1.10.287.950">
    <property type="entry name" value="Methyl-accepting chemotaxis protein"/>
    <property type="match status" value="1"/>
</dbReference>
<dbReference type="SMART" id="SM01049">
    <property type="entry name" value="Cache_2"/>
    <property type="match status" value="1"/>
</dbReference>
<dbReference type="PANTHER" id="PTHR43531">
    <property type="entry name" value="PROTEIN ICFG"/>
    <property type="match status" value="1"/>
</dbReference>
<evidence type="ECO:0000256" key="6">
    <source>
        <dbReference type="ARBA" id="ARBA00023136"/>
    </source>
</evidence>
<dbReference type="InterPro" id="IPR004090">
    <property type="entry name" value="Chemotax_Me-accpt_rcpt"/>
</dbReference>
<dbReference type="InterPro" id="IPR051310">
    <property type="entry name" value="MCP_chemotaxis"/>
</dbReference>
<protein>
    <submittedName>
        <fullName evidence="12">Methyl-accepting chemotaxis protein</fullName>
    </submittedName>
</protein>
<feature type="transmembrane region" description="Helical" evidence="10">
    <location>
        <begin position="198"/>
        <end position="216"/>
    </location>
</feature>
<keyword evidence="4 10" id="KW-0812">Transmembrane</keyword>
<evidence type="ECO:0000256" key="7">
    <source>
        <dbReference type="ARBA" id="ARBA00029447"/>
    </source>
</evidence>
<sequence length="615" mass="64407">MEKLSFKAKILLMLASALVALIAMATLALLQERSLIMQERKATLSTAVQSAVSIIAGYKALADSGAISQEAAQDAAKQALRMTRYGGADGKTEYLYIWTMDLVGVMHPIKPEWEGQNMSGKLKDGEGRDALKQLADTIRANQNGQAFVPAMFTRPGSTAWVPKLQHAVRIDGWNWMVGSGLYMDDIDAMVRTVILKDLALVLVIMLVVATIGFAVFRSVTRQIGGDPAQAMAVMDEVAQGRLDVAIPAAPAGSLLHGLEQMVQALRRLVTEVRHASDSIATAATEIAQGNNDLAHRTEDTASNLQATASSMEEISGTVRQTSDSAQTASQLATSAAEVAGRGGQVVAQVVSTMDAINTSSNKISDIIGVIDSIAFQTNILALNAAVEAARAGEQGRGFAVVAGEVRTLAQRSAQAAKEIKQLINDSVAQVNSGTSLVGNAGSTMGDIVASVQRVTDIIGEIRAATSEQSQGIGQVSEAMHRLDQMTQQNSALVEESTAAADSLREQAARLIDVVAQFRLSEQDANRAALRRPQAAATPQMSQVSKAPLRTAAPAAAAPAKLPSASATSKAPAARPAAPKASPAPAPKAATPSLQAPALKKPAPSASGHEDDWETF</sequence>
<evidence type="ECO:0000256" key="9">
    <source>
        <dbReference type="SAM" id="MobiDB-lite"/>
    </source>
</evidence>
<gene>
    <name evidence="12" type="ORF">ACFO3A_03630</name>
</gene>
<dbReference type="Pfam" id="PF00015">
    <property type="entry name" value="MCPsignal"/>
    <property type="match status" value="1"/>
</dbReference>
<evidence type="ECO:0000256" key="8">
    <source>
        <dbReference type="PROSITE-ProRule" id="PRU00284"/>
    </source>
</evidence>
<keyword evidence="13" id="KW-1185">Reference proteome</keyword>
<reference evidence="13" key="1">
    <citation type="journal article" date="2019" name="Int. J. Syst. Evol. Microbiol.">
        <title>The Global Catalogue of Microorganisms (GCM) 10K type strain sequencing project: providing services to taxonomists for standard genome sequencing and annotation.</title>
        <authorList>
            <consortium name="The Broad Institute Genomics Platform"/>
            <consortium name="The Broad Institute Genome Sequencing Center for Infectious Disease"/>
            <person name="Wu L."/>
            <person name="Ma J."/>
        </authorList>
    </citation>
    <scope>NUCLEOTIDE SEQUENCE [LARGE SCALE GENOMIC DNA]</scope>
    <source>
        <strain evidence="13">JCM 11650</strain>
    </source>
</reference>
<comment type="caution">
    <text evidence="12">The sequence shown here is derived from an EMBL/GenBank/DDBJ whole genome shotgun (WGS) entry which is preliminary data.</text>
</comment>
<keyword evidence="5 10" id="KW-1133">Transmembrane helix</keyword>
<feature type="region of interest" description="Disordered" evidence="9">
    <location>
        <begin position="528"/>
        <end position="615"/>
    </location>
</feature>
<dbReference type="EMBL" id="JBHSEW010000002">
    <property type="protein sequence ID" value="MFC4621298.1"/>
    <property type="molecule type" value="Genomic_DNA"/>
</dbReference>
<name>A0ABV9GTH4_9BURK</name>
<organism evidence="12 13">
    <name type="scientific">Comamonas nitrativorans</name>
    <dbReference type="NCBI Taxonomy" id="108437"/>
    <lineage>
        <taxon>Bacteria</taxon>
        <taxon>Pseudomonadati</taxon>
        <taxon>Pseudomonadota</taxon>
        <taxon>Betaproteobacteria</taxon>
        <taxon>Burkholderiales</taxon>
        <taxon>Comamonadaceae</taxon>
        <taxon>Comamonas</taxon>
    </lineage>
</organism>
<proteinExistence type="inferred from homology"/>
<evidence type="ECO:0000256" key="2">
    <source>
        <dbReference type="ARBA" id="ARBA00022475"/>
    </source>
</evidence>
<dbReference type="CDD" id="cd11386">
    <property type="entry name" value="MCP_signal"/>
    <property type="match status" value="1"/>
</dbReference>
<feature type="compositionally biased region" description="Low complexity" evidence="9">
    <location>
        <begin position="544"/>
        <end position="606"/>
    </location>
</feature>
<evidence type="ECO:0000313" key="12">
    <source>
        <dbReference type="EMBL" id="MFC4621298.1"/>
    </source>
</evidence>
<dbReference type="SUPFAM" id="SSF58104">
    <property type="entry name" value="Methyl-accepting chemotaxis protein (MCP) signaling domain"/>
    <property type="match status" value="1"/>
</dbReference>
<evidence type="ECO:0000256" key="10">
    <source>
        <dbReference type="SAM" id="Phobius"/>
    </source>
</evidence>
<dbReference type="Gene3D" id="3.30.450.20">
    <property type="entry name" value="PAS domain"/>
    <property type="match status" value="1"/>
</dbReference>
<keyword evidence="3" id="KW-0488">Methylation</keyword>
<comment type="similarity">
    <text evidence="7">Belongs to the methyl-accepting chemotaxis (MCP) protein family.</text>
</comment>
<dbReference type="InterPro" id="IPR004089">
    <property type="entry name" value="MCPsignal_dom"/>
</dbReference>
<comment type="subcellular location">
    <subcellularLocation>
        <location evidence="1">Cell membrane</location>
        <topology evidence="1">Multi-pass membrane protein</topology>
    </subcellularLocation>
</comment>
<dbReference type="PANTHER" id="PTHR43531:SF14">
    <property type="entry name" value="METHYL-ACCEPTING CHEMOTAXIS PROTEIN I-RELATED"/>
    <property type="match status" value="1"/>
</dbReference>
<evidence type="ECO:0000256" key="5">
    <source>
        <dbReference type="ARBA" id="ARBA00022989"/>
    </source>
</evidence>
<dbReference type="RefSeq" id="WP_377724060.1">
    <property type="nucleotide sequence ID" value="NZ_JBHSEW010000002.1"/>
</dbReference>
<evidence type="ECO:0000256" key="4">
    <source>
        <dbReference type="ARBA" id="ARBA00022692"/>
    </source>
</evidence>
<evidence type="ECO:0000259" key="11">
    <source>
        <dbReference type="PROSITE" id="PS50111"/>
    </source>
</evidence>
<dbReference type="PRINTS" id="PR00260">
    <property type="entry name" value="CHEMTRNSDUCR"/>
</dbReference>
<keyword evidence="8" id="KW-0807">Transducer</keyword>
<dbReference type="PROSITE" id="PS50111">
    <property type="entry name" value="CHEMOTAXIS_TRANSDUC_2"/>
    <property type="match status" value="1"/>
</dbReference>
<feature type="domain" description="Methyl-accepting transducer" evidence="11">
    <location>
        <begin position="275"/>
        <end position="504"/>
    </location>
</feature>
<dbReference type="Pfam" id="PF17200">
    <property type="entry name" value="sCache_2"/>
    <property type="match status" value="1"/>
</dbReference>